<evidence type="ECO:0000259" key="3">
    <source>
        <dbReference type="Pfam" id="PF01882"/>
    </source>
</evidence>
<keyword evidence="2" id="KW-1133">Transmembrane helix</keyword>
<dbReference type="InterPro" id="IPR002881">
    <property type="entry name" value="DUF58"/>
</dbReference>
<gene>
    <name evidence="4" type="ordered locus">Huta_2154</name>
</gene>
<dbReference type="KEGG" id="hut:Huta_2154"/>
<accession>C7NU76</accession>
<evidence type="ECO:0000256" key="2">
    <source>
        <dbReference type="SAM" id="Phobius"/>
    </source>
</evidence>
<name>C7NU76_HALUD</name>
<dbReference type="PANTHER" id="PTHR33608">
    <property type="entry name" value="BLL2464 PROTEIN"/>
    <property type="match status" value="1"/>
</dbReference>
<evidence type="ECO:0000313" key="5">
    <source>
        <dbReference type="Proteomes" id="UP000002071"/>
    </source>
</evidence>
<organism evidence="4 5">
    <name type="scientific">Halorhabdus utahensis (strain DSM 12940 / JCM 11049 / AX-2)</name>
    <dbReference type="NCBI Taxonomy" id="519442"/>
    <lineage>
        <taxon>Archaea</taxon>
        <taxon>Methanobacteriati</taxon>
        <taxon>Methanobacteriota</taxon>
        <taxon>Stenosarchaea group</taxon>
        <taxon>Halobacteria</taxon>
        <taxon>Halobacteriales</taxon>
        <taxon>Haloarculaceae</taxon>
        <taxon>Halorhabdus</taxon>
    </lineage>
</organism>
<evidence type="ECO:0000256" key="1">
    <source>
        <dbReference type="SAM" id="MobiDB-lite"/>
    </source>
</evidence>
<dbReference type="OrthoDB" id="3263at2157"/>
<feature type="transmembrane region" description="Helical" evidence="2">
    <location>
        <begin position="35"/>
        <end position="53"/>
    </location>
</feature>
<evidence type="ECO:0000313" key="4">
    <source>
        <dbReference type="EMBL" id="ACV12321.1"/>
    </source>
</evidence>
<sequence>MEVTRRFWAAVGAGGVLSVLGLVFARPILVVGAGGIWGLVVGAQLVFVLRLLALDRSMTITQTLDSPFVTTRGTVRWSLEATLAQPTPLEVSIVPTFPVTLDVSKQPRVTIPPGETGGWADATVTATVAGTTTIPRPTVAVSGTWGLFGEQFRRGPTTDLTVEPRQVGDVHVGQGGESVIATPGGRHRTGEIGSGISPAEVREYVPGDTVSDIDWKATARLASPHVREFEVETDRQTVLLFDRRSRLESGPGGESMLAYLREVALRFVSAAANLDDPLGLYAIGDGGVTDEVMPRADERTYEHIRSRLQTATPTGGAETADASTAMEADLIGPGTARRNATRLREAASPYARSLHPFFADGTRYVRQIADRPLFGAGKAYLPRIDGEMWVVIFTDDRDRTEVRETVKLAREHGRRVVVFLAPGALFETELVGDLDAAYTSYRGFEEFRQTLAGLDRVEAYEVGPGDRVEALLSTRREQGGRQ</sequence>
<dbReference type="Proteomes" id="UP000002071">
    <property type="component" value="Chromosome"/>
</dbReference>
<dbReference type="Pfam" id="PF01882">
    <property type="entry name" value="DUF58"/>
    <property type="match status" value="1"/>
</dbReference>
<protein>
    <recommendedName>
        <fullName evidence="3">DUF58 domain-containing protein</fullName>
    </recommendedName>
</protein>
<dbReference type="EMBL" id="CP001687">
    <property type="protein sequence ID" value="ACV12321.1"/>
    <property type="molecule type" value="Genomic_DNA"/>
</dbReference>
<dbReference type="STRING" id="519442.Huta_2154"/>
<proteinExistence type="predicted"/>
<dbReference type="RefSeq" id="WP_015789892.1">
    <property type="nucleotide sequence ID" value="NC_013158.1"/>
</dbReference>
<feature type="domain" description="DUF58" evidence="3">
    <location>
        <begin position="200"/>
        <end position="327"/>
    </location>
</feature>
<dbReference type="eggNOG" id="arCOG02742">
    <property type="taxonomic scope" value="Archaea"/>
</dbReference>
<dbReference type="GeneID" id="8384448"/>
<reference evidence="4 5" key="1">
    <citation type="journal article" date="2009" name="Stand. Genomic Sci.">
        <title>Complete genome sequence of Halorhabdus utahensis type strain (AX-2).</title>
        <authorList>
            <person name="Anderson I."/>
            <person name="Tindall B.J."/>
            <person name="Pomrenke H."/>
            <person name="Goker M."/>
            <person name="Lapidus A."/>
            <person name="Nolan M."/>
            <person name="Copeland A."/>
            <person name="Glavina Del Rio T."/>
            <person name="Chen F."/>
            <person name="Tice H."/>
            <person name="Cheng J.F."/>
            <person name="Lucas S."/>
            <person name="Chertkov O."/>
            <person name="Bruce D."/>
            <person name="Brettin T."/>
            <person name="Detter J.C."/>
            <person name="Han C."/>
            <person name="Goodwin L."/>
            <person name="Land M."/>
            <person name="Hauser L."/>
            <person name="Chang Y.J."/>
            <person name="Jeffries C.D."/>
            <person name="Pitluck S."/>
            <person name="Pati A."/>
            <person name="Mavromatis K."/>
            <person name="Ivanova N."/>
            <person name="Ovchinnikova G."/>
            <person name="Chen A."/>
            <person name="Palaniappan K."/>
            <person name="Chain P."/>
            <person name="Rohde M."/>
            <person name="Bristow J."/>
            <person name="Eisen J.A."/>
            <person name="Markowitz V."/>
            <person name="Hugenholtz P."/>
            <person name="Kyrpides N.C."/>
            <person name="Klenk H.P."/>
        </authorList>
    </citation>
    <scope>NUCLEOTIDE SEQUENCE [LARGE SCALE GENOMIC DNA]</scope>
    <source>
        <strain evidence="5">DSM 12940 / JCM 11049 / AX-2</strain>
    </source>
</reference>
<keyword evidence="5" id="KW-1185">Reference proteome</keyword>
<feature type="region of interest" description="Disordered" evidence="1">
    <location>
        <begin position="310"/>
        <end position="334"/>
    </location>
</feature>
<dbReference type="HOGENOM" id="CLU_573193_0_0_2"/>
<dbReference type="PANTHER" id="PTHR33608:SF6">
    <property type="entry name" value="BLL2464 PROTEIN"/>
    <property type="match status" value="1"/>
</dbReference>
<dbReference type="AlphaFoldDB" id="C7NU76"/>
<keyword evidence="2" id="KW-0812">Transmembrane</keyword>
<keyword evidence="2" id="KW-0472">Membrane</keyword>